<accession>A0ABY9ZRF9</accession>
<proteinExistence type="predicted"/>
<feature type="region of interest" description="Disordered" evidence="1">
    <location>
        <begin position="1"/>
        <end position="20"/>
    </location>
</feature>
<sequence>MTTTTAHLTRNPAARRRTGGRLAALAAGATALALTACAPAREAPSATAPTAPTASTTSPAPHTPPATARPTTSPTPPASGTPDCRTADLALASAGSSGHAGSGTAYLALANRSGRPCALAGFPTVRLVDATGRALPVRVRQHLAAHRVVLAPGGTAWTAVTLSHVPRADDEGAPCEPPAAALRLTPPGGTGYLAVEGAWRACGGTVEVDSFTAGRPPAA</sequence>
<feature type="chain" id="PRO_5046605869" evidence="2">
    <location>
        <begin position="41"/>
        <end position="219"/>
    </location>
</feature>
<feature type="domain" description="DUF4232" evidence="3">
    <location>
        <begin position="84"/>
        <end position="211"/>
    </location>
</feature>
<evidence type="ECO:0000259" key="3">
    <source>
        <dbReference type="Pfam" id="PF14016"/>
    </source>
</evidence>
<feature type="compositionally biased region" description="Low complexity" evidence="1">
    <location>
        <begin position="40"/>
        <end position="72"/>
    </location>
</feature>
<dbReference type="InterPro" id="IPR025326">
    <property type="entry name" value="DUF4232"/>
</dbReference>
<organism evidence="4 5">
    <name type="scientific">Micromonospora halotolerans</name>
    <dbReference type="NCBI Taxonomy" id="709879"/>
    <lineage>
        <taxon>Bacteria</taxon>
        <taxon>Bacillati</taxon>
        <taxon>Actinomycetota</taxon>
        <taxon>Actinomycetes</taxon>
        <taxon>Micromonosporales</taxon>
        <taxon>Micromonosporaceae</taxon>
        <taxon>Micromonospora</taxon>
    </lineage>
</organism>
<name>A0ABY9ZRF9_9ACTN</name>
<reference evidence="4 5" key="1">
    <citation type="submission" date="2023-09" db="EMBL/GenBank/DDBJ databases">
        <title>Micromonospora halotolerans DSM 45598 genome sequence.</title>
        <authorList>
            <person name="Mo P."/>
        </authorList>
    </citation>
    <scope>NUCLEOTIDE SEQUENCE [LARGE SCALE GENOMIC DNA]</scope>
    <source>
        <strain evidence="4 5">DSM 45598</strain>
    </source>
</reference>
<feature type="signal peptide" evidence="2">
    <location>
        <begin position="1"/>
        <end position="40"/>
    </location>
</feature>
<gene>
    <name evidence="4" type="ORF">RMN56_20230</name>
</gene>
<protein>
    <submittedName>
        <fullName evidence="4">DUF4232 domain-containing protein</fullName>
    </submittedName>
</protein>
<evidence type="ECO:0000313" key="5">
    <source>
        <dbReference type="Proteomes" id="UP001303001"/>
    </source>
</evidence>
<dbReference type="RefSeq" id="WP_313719072.1">
    <property type="nucleotide sequence ID" value="NZ_CP134876.1"/>
</dbReference>
<keyword evidence="5" id="KW-1185">Reference proteome</keyword>
<feature type="region of interest" description="Disordered" evidence="1">
    <location>
        <begin position="40"/>
        <end position="85"/>
    </location>
</feature>
<dbReference type="Proteomes" id="UP001303001">
    <property type="component" value="Chromosome"/>
</dbReference>
<evidence type="ECO:0000256" key="2">
    <source>
        <dbReference type="SAM" id="SignalP"/>
    </source>
</evidence>
<evidence type="ECO:0000313" key="4">
    <source>
        <dbReference type="EMBL" id="WNM37492.1"/>
    </source>
</evidence>
<dbReference type="Pfam" id="PF14016">
    <property type="entry name" value="DUF4232"/>
    <property type="match status" value="1"/>
</dbReference>
<evidence type="ECO:0000256" key="1">
    <source>
        <dbReference type="SAM" id="MobiDB-lite"/>
    </source>
</evidence>
<dbReference type="EMBL" id="CP134876">
    <property type="protein sequence ID" value="WNM37492.1"/>
    <property type="molecule type" value="Genomic_DNA"/>
</dbReference>
<keyword evidence="2" id="KW-0732">Signal</keyword>